<accession>A0A542YHR9</accession>
<gene>
    <name evidence="4" type="ORF">FB562_0701</name>
</gene>
<feature type="domain" description="DUF8094" evidence="3">
    <location>
        <begin position="300"/>
        <end position="592"/>
    </location>
</feature>
<evidence type="ECO:0000313" key="4">
    <source>
        <dbReference type="EMBL" id="TQL47635.1"/>
    </source>
</evidence>
<dbReference type="Pfam" id="PF26366">
    <property type="entry name" value="DUF8094"/>
    <property type="match status" value="1"/>
</dbReference>
<feature type="region of interest" description="Disordered" evidence="1">
    <location>
        <begin position="200"/>
        <end position="245"/>
    </location>
</feature>
<evidence type="ECO:0000256" key="2">
    <source>
        <dbReference type="SAM" id="Phobius"/>
    </source>
</evidence>
<dbReference type="EMBL" id="VFOM01000001">
    <property type="protein sequence ID" value="TQL47635.1"/>
    <property type="molecule type" value="Genomic_DNA"/>
</dbReference>
<comment type="caution">
    <text evidence="4">The sequence shown here is derived from an EMBL/GenBank/DDBJ whole genome shotgun (WGS) entry which is preliminary data.</text>
</comment>
<feature type="transmembrane region" description="Helical" evidence="2">
    <location>
        <begin position="251"/>
        <end position="271"/>
    </location>
</feature>
<sequence>MRFVAAIVSFVLAFILIGFGIAQRTVFAEPDRVVAASTTDSDAVLSVLEGSALNAHDGRQKVEVSGSERVVAVYGRTGDIEAWVGDASYNRLTVDEETGELVSSLVRGSEQEVPDAIGSDLWLGEYAGEAALDFTLNVPEGVSVLIMSTGVDPAPSTVSVTWPVDNRTPWSGPLVVGGVILLLLGIGLYLWAFNHLRKARGPRRTPPPNQPKLPRQPRYSARKAAKAIKSPDAPKQIESSKGRRSTRRMTAVLPVVVVSALVLGGCSADAWPDFSGDAEASPSASPGTTVETVSAVKDVAVTEVQLKRIMKQVADVAGKADAELNAELLATRFEGPALELRTASYTKRAADAEQPGQPAIAAEPIALSLPQQTDIWPRYVLVVVQDPADEAVVPTALVLKQATPRDNYKAQYVVMLQATTFPEVAGASVGAIRYSPDNKLLKLAPEEVAKGYADIIANGEASEYADEFDLASDTFLPQVGPDAKAGRVSAVTGPAALTSEPVEGTGDRVALATEDTGAILVMSFGDRETVAPTEAQAEITVGDAARLLTGLSTTKKGVFVNYGYQLLFYVPPAGSSEKVRLLGATQGTTSAGELP</sequence>
<dbReference type="Proteomes" id="UP000317998">
    <property type="component" value="Unassembled WGS sequence"/>
</dbReference>
<protein>
    <recommendedName>
        <fullName evidence="3">DUF8094 domain-containing protein</fullName>
    </recommendedName>
</protein>
<evidence type="ECO:0000259" key="3">
    <source>
        <dbReference type="Pfam" id="PF26366"/>
    </source>
</evidence>
<dbReference type="InterPro" id="IPR058407">
    <property type="entry name" value="DUF8094"/>
</dbReference>
<evidence type="ECO:0000256" key="1">
    <source>
        <dbReference type="SAM" id="MobiDB-lite"/>
    </source>
</evidence>
<evidence type="ECO:0000313" key="5">
    <source>
        <dbReference type="Proteomes" id="UP000317998"/>
    </source>
</evidence>
<proteinExistence type="predicted"/>
<reference evidence="4 5" key="1">
    <citation type="submission" date="2019-06" db="EMBL/GenBank/DDBJ databases">
        <title>Sequencing the genomes of 1000 actinobacteria strains.</title>
        <authorList>
            <person name="Klenk H.-P."/>
        </authorList>
    </citation>
    <scope>NUCLEOTIDE SEQUENCE [LARGE SCALE GENOMIC DNA]</scope>
    <source>
        <strain evidence="4 5">DSM 26477</strain>
    </source>
</reference>
<keyword evidence="2" id="KW-1133">Transmembrane helix</keyword>
<feature type="transmembrane region" description="Helical" evidence="2">
    <location>
        <begin position="170"/>
        <end position="193"/>
    </location>
</feature>
<organism evidence="4 5">
    <name type="scientific">Homoserinimonas aerilata</name>
    <dbReference type="NCBI Taxonomy" id="1162970"/>
    <lineage>
        <taxon>Bacteria</taxon>
        <taxon>Bacillati</taxon>
        <taxon>Actinomycetota</taxon>
        <taxon>Actinomycetes</taxon>
        <taxon>Micrococcales</taxon>
        <taxon>Microbacteriaceae</taxon>
        <taxon>Homoserinimonas</taxon>
    </lineage>
</organism>
<dbReference type="OrthoDB" id="3265533at2"/>
<keyword evidence="2" id="KW-0812">Transmembrane</keyword>
<keyword evidence="2" id="KW-0472">Membrane</keyword>
<name>A0A542YHR9_9MICO</name>
<dbReference type="AlphaFoldDB" id="A0A542YHR9"/>
<keyword evidence="5" id="KW-1185">Reference proteome</keyword>
<dbReference type="RefSeq" id="WP_141879861.1">
    <property type="nucleotide sequence ID" value="NZ_VFOM01000001.1"/>
</dbReference>